<feature type="compositionally biased region" description="Acidic residues" evidence="5">
    <location>
        <begin position="104"/>
        <end position="121"/>
    </location>
</feature>
<evidence type="ECO:0000256" key="2">
    <source>
        <dbReference type="ARBA" id="ARBA00013194"/>
    </source>
</evidence>
<dbReference type="Gene3D" id="2.60.120.340">
    <property type="entry name" value="Nucleoplasmin core domain"/>
    <property type="match status" value="1"/>
</dbReference>
<feature type="compositionally biased region" description="Acidic residues" evidence="5">
    <location>
        <begin position="129"/>
        <end position="139"/>
    </location>
</feature>
<evidence type="ECO:0000256" key="3">
    <source>
        <dbReference type="ARBA" id="ARBA00023110"/>
    </source>
</evidence>
<feature type="compositionally biased region" description="Basic and acidic residues" evidence="5">
    <location>
        <begin position="140"/>
        <end position="155"/>
    </location>
</feature>
<evidence type="ECO:0000256" key="4">
    <source>
        <dbReference type="ARBA" id="ARBA00023235"/>
    </source>
</evidence>
<feature type="compositionally biased region" description="Basic and acidic residues" evidence="5">
    <location>
        <begin position="374"/>
        <end position="387"/>
    </location>
</feature>
<name>A0AAV9CIB9_ACOCL</name>
<feature type="compositionally biased region" description="Basic and acidic residues" evidence="5">
    <location>
        <begin position="291"/>
        <end position="337"/>
    </location>
</feature>
<evidence type="ECO:0000256" key="1">
    <source>
        <dbReference type="ARBA" id="ARBA00000971"/>
    </source>
</evidence>
<feature type="region of interest" description="Disordered" evidence="5">
    <location>
        <begin position="216"/>
        <end position="387"/>
    </location>
</feature>
<dbReference type="EC" id="5.2.1.8" evidence="2"/>
<dbReference type="AlphaFoldDB" id="A0AAV9CIB9"/>
<proteinExistence type="predicted"/>
<dbReference type="InterPro" id="IPR041232">
    <property type="entry name" value="NPL"/>
</dbReference>
<sequence>MAFWGVEITSKKPYTHKYDPRFGRLRVAKATLGHGSSKDKSSLRCFVGPNAPVLLCSLFPERKESVSLGLEFEEDDDVLFAVVGPRSIHLCGYYIGARRPRDGDETDSCGEDIVDTEGEEDGGSKNEYDYEDSFIVDDGYESKEEEVSVEQTREERRRRRLQKRCVMEDTDSESSLRPPGNQNKKVESSSDTESTEAFVDSSFGCSFENAVAEEKSVCKSAGEGNKKKSSGDVQKSRDNKTVKESPKKKKKKNKDGNAVGESGKKENSGVILKSLGNKAEKESPKKKKKKRNEENAVGKCDKKESIVEFEKCSGNKEEESPKNKKRKNEDLGRDRILSNKALGDGSKQRKNEEIALRARTEDNKKLKKKKKEKSKTIDKKSNEDVEQ</sequence>
<evidence type="ECO:0000313" key="7">
    <source>
        <dbReference type="EMBL" id="KAK1288395.1"/>
    </source>
</evidence>
<reference evidence="7" key="2">
    <citation type="submission" date="2023-06" db="EMBL/GenBank/DDBJ databases">
        <authorList>
            <person name="Ma L."/>
            <person name="Liu K.-W."/>
            <person name="Li Z."/>
            <person name="Hsiao Y.-Y."/>
            <person name="Qi Y."/>
            <person name="Fu T."/>
            <person name="Tang G."/>
            <person name="Zhang D."/>
            <person name="Sun W.-H."/>
            <person name="Liu D.-K."/>
            <person name="Li Y."/>
            <person name="Chen G.-Z."/>
            <person name="Liu X.-D."/>
            <person name="Liao X.-Y."/>
            <person name="Jiang Y.-T."/>
            <person name="Yu X."/>
            <person name="Hao Y."/>
            <person name="Huang J."/>
            <person name="Zhao X.-W."/>
            <person name="Ke S."/>
            <person name="Chen Y.-Y."/>
            <person name="Wu W.-L."/>
            <person name="Hsu J.-L."/>
            <person name="Lin Y.-F."/>
            <person name="Huang M.-D."/>
            <person name="Li C.-Y."/>
            <person name="Huang L."/>
            <person name="Wang Z.-W."/>
            <person name="Zhao X."/>
            <person name="Zhong W.-Y."/>
            <person name="Peng D.-H."/>
            <person name="Ahmad S."/>
            <person name="Lan S."/>
            <person name="Zhang J.-S."/>
            <person name="Tsai W.-C."/>
            <person name="Van De Peer Y."/>
            <person name="Liu Z.-J."/>
        </authorList>
    </citation>
    <scope>NUCLEOTIDE SEQUENCE</scope>
    <source>
        <strain evidence="7">CP</strain>
        <tissue evidence="7">Leaves</tissue>
    </source>
</reference>
<dbReference type="PANTHER" id="PTHR43811">
    <property type="entry name" value="FKBP-TYPE PEPTIDYL-PROLYL CIS-TRANS ISOMERASE FKPA"/>
    <property type="match status" value="1"/>
</dbReference>
<feature type="compositionally biased region" description="Basic and acidic residues" evidence="5">
    <location>
        <begin position="224"/>
        <end position="245"/>
    </location>
</feature>
<dbReference type="PANTHER" id="PTHR43811:SF48">
    <property type="entry name" value="PEPTIDYL-PROLYL CIS-TRANS ISOMERASE FKBP43"/>
    <property type="match status" value="1"/>
</dbReference>
<feature type="domain" description="Nucleoplasmin-like" evidence="6">
    <location>
        <begin position="3"/>
        <end position="95"/>
    </location>
</feature>
<gene>
    <name evidence="7" type="primary">FKBP43</name>
    <name evidence="7" type="ORF">QJS10_CPB19g00112</name>
</gene>
<keyword evidence="8" id="KW-1185">Reference proteome</keyword>
<feature type="region of interest" description="Disordered" evidence="5">
    <location>
        <begin position="101"/>
        <end position="197"/>
    </location>
</feature>
<dbReference type="EMBL" id="JAUJYO010000019">
    <property type="protein sequence ID" value="KAK1288395.1"/>
    <property type="molecule type" value="Genomic_DNA"/>
</dbReference>
<evidence type="ECO:0000313" key="8">
    <source>
        <dbReference type="Proteomes" id="UP001180020"/>
    </source>
</evidence>
<reference evidence="7" key="1">
    <citation type="journal article" date="2023" name="Nat. Commun.">
        <title>Diploid and tetraploid genomes of Acorus and the evolution of monocots.</title>
        <authorList>
            <person name="Ma L."/>
            <person name="Liu K.W."/>
            <person name="Li Z."/>
            <person name="Hsiao Y.Y."/>
            <person name="Qi Y."/>
            <person name="Fu T."/>
            <person name="Tang G.D."/>
            <person name="Zhang D."/>
            <person name="Sun W.H."/>
            <person name="Liu D.K."/>
            <person name="Li Y."/>
            <person name="Chen G.Z."/>
            <person name="Liu X.D."/>
            <person name="Liao X.Y."/>
            <person name="Jiang Y.T."/>
            <person name="Yu X."/>
            <person name="Hao Y."/>
            <person name="Huang J."/>
            <person name="Zhao X.W."/>
            <person name="Ke S."/>
            <person name="Chen Y.Y."/>
            <person name="Wu W.L."/>
            <person name="Hsu J.L."/>
            <person name="Lin Y.F."/>
            <person name="Huang M.D."/>
            <person name="Li C.Y."/>
            <person name="Huang L."/>
            <person name="Wang Z.W."/>
            <person name="Zhao X."/>
            <person name="Zhong W.Y."/>
            <person name="Peng D.H."/>
            <person name="Ahmad S."/>
            <person name="Lan S."/>
            <person name="Zhang J.S."/>
            <person name="Tsai W.C."/>
            <person name="Van de Peer Y."/>
            <person name="Liu Z.J."/>
        </authorList>
    </citation>
    <scope>NUCLEOTIDE SEQUENCE</scope>
    <source>
        <strain evidence="7">CP</strain>
    </source>
</reference>
<keyword evidence="4 7" id="KW-0413">Isomerase</keyword>
<feature type="compositionally biased region" description="Basic and acidic residues" evidence="5">
    <location>
        <begin position="346"/>
        <end position="364"/>
    </location>
</feature>
<dbReference type="Pfam" id="PF17800">
    <property type="entry name" value="NPL"/>
    <property type="match status" value="1"/>
</dbReference>
<comment type="catalytic activity">
    <reaction evidence="1">
        <text>[protein]-peptidylproline (omega=180) = [protein]-peptidylproline (omega=0)</text>
        <dbReference type="Rhea" id="RHEA:16237"/>
        <dbReference type="Rhea" id="RHEA-COMP:10747"/>
        <dbReference type="Rhea" id="RHEA-COMP:10748"/>
        <dbReference type="ChEBI" id="CHEBI:83833"/>
        <dbReference type="ChEBI" id="CHEBI:83834"/>
        <dbReference type="EC" id="5.2.1.8"/>
    </reaction>
</comment>
<accession>A0AAV9CIB9</accession>
<organism evidence="7 8">
    <name type="scientific">Acorus calamus</name>
    <name type="common">Sweet flag</name>
    <dbReference type="NCBI Taxonomy" id="4465"/>
    <lineage>
        <taxon>Eukaryota</taxon>
        <taxon>Viridiplantae</taxon>
        <taxon>Streptophyta</taxon>
        <taxon>Embryophyta</taxon>
        <taxon>Tracheophyta</taxon>
        <taxon>Spermatophyta</taxon>
        <taxon>Magnoliopsida</taxon>
        <taxon>Liliopsida</taxon>
        <taxon>Acoraceae</taxon>
        <taxon>Acorus</taxon>
    </lineage>
</organism>
<keyword evidence="3" id="KW-0697">Rotamase</keyword>
<dbReference type="GO" id="GO:0003755">
    <property type="term" value="F:peptidyl-prolyl cis-trans isomerase activity"/>
    <property type="evidence" value="ECO:0007669"/>
    <property type="project" value="UniProtKB-KW"/>
</dbReference>
<evidence type="ECO:0000259" key="6">
    <source>
        <dbReference type="Pfam" id="PF17800"/>
    </source>
</evidence>
<comment type="caution">
    <text evidence="7">The sequence shown here is derived from an EMBL/GenBank/DDBJ whole genome shotgun (WGS) entry which is preliminary data.</text>
</comment>
<evidence type="ECO:0000256" key="5">
    <source>
        <dbReference type="SAM" id="MobiDB-lite"/>
    </source>
</evidence>
<dbReference type="Proteomes" id="UP001180020">
    <property type="component" value="Unassembled WGS sequence"/>
</dbReference>
<protein>
    <recommendedName>
        <fullName evidence="2">peptidylprolyl isomerase</fullName>
        <ecNumber evidence="2">5.2.1.8</ecNumber>
    </recommendedName>
</protein>